<dbReference type="Proteomes" id="UP000012329">
    <property type="component" value="Unassembled WGS sequence"/>
</dbReference>
<dbReference type="AlphaFoldDB" id="A0A829D2C1"/>
<protein>
    <submittedName>
        <fullName evidence="1">Uncharacterized protein</fullName>
    </submittedName>
</protein>
<comment type="caution">
    <text evidence="1">The sequence shown here is derived from an EMBL/GenBank/DDBJ whole genome shotgun (WGS) entry which is preliminary data.</text>
</comment>
<proteinExistence type="predicted"/>
<evidence type="ECO:0000313" key="1">
    <source>
        <dbReference type="EMBL" id="EMY04447.1"/>
    </source>
</evidence>
<organism evidence="1 2">
    <name type="scientific">Leptospira interrogans str. 2002000626</name>
    <dbReference type="NCBI Taxonomy" id="996803"/>
    <lineage>
        <taxon>Bacteria</taxon>
        <taxon>Pseudomonadati</taxon>
        <taxon>Spirochaetota</taxon>
        <taxon>Spirochaetia</taxon>
        <taxon>Leptospirales</taxon>
        <taxon>Leptospiraceae</taxon>
        <taxon>Leptospira</taxon>
    </lineage>
</organism>
<name>A0A829D2C1_LEPIR</name>
<dbReference type="EMBL" id="AFJL02000132">
    <property type="protein sequence ID" value="EMY04447.1"/>
    <property type="molecule type" value="Genomic_DNA"/>
</dbReference>
<evidence type="ECO:0000313" key="2">
    <source>
        <dbReference type="Proteomes" id="UP000012329"/>
    </source>
</evidence>
<reference evidence="1 2" key="1">
    <citation type="submission" date="2013-02" db="EMBL/GenBank/DDBJ databases">
        <authorList>
            <person name="Harkins D.M."/>
            <person name="Durkin A.S."/>
            <person name="Brinkac L.M."/>
            <person name="Haft D.H."/>
            <person name="Selengut J.D."/>
            <person name="Sanka R."/>
            <person name="DePew J."/>
            <person name="Purushe J."/>
            <person name="Whelen A.C."/>
            <person name="Vinetz J.M."/>
            <person name="Sutton G.G."/>
            <person name="Nierman W.C."/>
            <person name="Fouts D.E."/>
        </authorList>
    </citation>
    <scope>NUCLEOTIDE SEQUENCE [LARGE SCALE GENOMIC DNA]</scope>
    <source>
        <strain evidence="1 2">2002000626</strain>
    </source>
</reference>
<sequence>MFQKFEYFGPALKCHHLEFAVFFKYRYFFRKFGQLITWYYFHASA</sequence>
<accession>A0A829D2C1</accession>
<gene>
    <name evidence="1" type="ORF">LEP1GSC029_4128</name>
</gene>